<sequence>MNQKYFLLLLLALCTSTAHTSNWQWLRNTGLESLTDTDWKIFNQTLDNALNTASDGEIRHWKNPDSGNHGSVELLSSALSMDKECRKVRLVTETTKKEEGRPLTFCKNQEGKWLIDTLSPDAK</sequence>
<proteinExistence type="predicted"/>
<feature type="signal peptide" evidence="1">
    <location>
        <begin position="1"/>
        <end position="20"/>
    </location>
</feature>
<comment type="caution">
    <text evidence="3">The sequence shown here is derived from an EMBL/GenBank/DDBJ whole genome shotgun (WGS) entry which is preliminary data.</text>
</comment>
<dbReference type="InterPro" id="IPR032635">
    <property type="entry name" value="Anti_2"/>
</dbReference>
<evidence type="ECO:0000256" key="1">
    <source>
        <dbReference type="SAM" id="SignalP"/>
    </source>
</evidence>
<reference evidence="3" key="1">
    <citation type="journal article" date="2020" name="mSystems">
        <title>Genome- and Community-Level Interaction Insights into Carbon Utilization and Element Cycling Functions of Hydrothermarchaeota in Hydrothermal Sediment.</title>
        <authorList>
            <person name="Zhou Z."/>
            <person name="Liu Y."/>
            <person name="Xu W."/>
            <person name="Pan J."/>
            <person name="Luo Z.H."/>
            <person name="Li M."/>
        </authorList>
    </citation>
    <scope>NUCLEOTIDE SEQUENCE [LARGE SCALE GENOMIC DNA]</scope>
    <source>
        <strain evidence="3">HyVt-26</strain>
    </source>
</reference>
<dbReference type="Proteomes" id="UP000885822">
    <property type="component" value="Unassembled WGS sequence"/>
</dbReference>
<dbReference type="AlphaFoldDB" id="A0A831K7S8"/>
<dbReference type="Pfam" id="PF16998">
    <property type="entry name" value="17kDa_Anti_2"/>
    <property type="match status" value="1"/>
</dbReference>
<feature type="chain" id="PRO_5032355749" description="Surface antigen domain-containing protein" evidence="1">
    <location>
        <begin position="21"/>
        <end position="123"/>
    </location>
</feature>
<name>A0A831K7S8_9GAMM</name>
<accession>A0A831K7S8</accession>
<feature type="domain" description="Surface antigen" evidence="2">
    <location>
        <begin position="54"/>
        <end position="120"/>
    </location>
</feature>
<dbReference type="EMBL" id="DRCV01000025">
    <property type="protein sequence ID" value="HDK37490.1"/>
    <property type="molecule type" value="Genomic_DNA"/>
</dbReference>
<keyword evidence="1" id="KW-0732">Signal</keyword>
<gene>
    <name evidence="3" type="ORF">ENG92_00525</name>
</gene>
<evidence type="ECO:0000259" key="2">
    <source>
        <dbReference type="Pfam" id="PF16998"/>
    </source>
</evidence>
<organism evidence="3">
    <name type="scientific">Thiolapillus brandeum</name>
    <dbReference type="NCBI Taxonomy" id="1076588"/>
    <lineage>
        <taxon>Bacteria</taxon>
        <taxon>Pseudomonadati</taxon>
        <taxon>Pseudomonadota</taxon>
        <taxon>Gammaproteobacteria</taxon>
        <taxon>Chromatiales</taxon>
        <taxon>Sedimenticolaceae</taxon>
        <taxon>Thiolapillus</taxon>
    </lineage>
</organism>
<evidence type="ECO:0000313" key="3">
    <source>
        <dbReference type="EMBL" id="HDK37490.1"/>
    </source>
</evidence>
<protein>
    <recommendedName>
        <fullName evidence="2">Surface antigen domain-containing protein</fullName>
    </recommendedName>
</protein>